<proteinExistence type="predicted"/>
<dbReference type="Proteomes" id="UP001295684">
    <property type="component" value="Unassembled WGS sequence"/>
</dbReference>
<evidence type="ECO:0000313" key="1">
    <source>
        <dbReference type="EMBL" id="CAI2380759.1"/>
    </source>
</evidence>
<evidence type="ECO:0000313" key="2">
    <source>
        <dbReference type="Proteomes" id="UP001295684"/>
    </source>
</evidence>
<dbReference type="EMBL" id="CAMPGE010022741">
    <property type="protein sequence ID" value="CAI2380759.1"/>
    <property type="molecule type" value="Genomic_DNA"/>
</dbReference>
<protein>
    <submittedName>
        <fullName evidence="1">Uncharacterized protein</fullName>
    </submittedName>
</protein>
<name>A0AAD1XXJ9_EUPCR</name>
<reference evidence="1" key="1">
    <citation type="submission" date="2023-07" db="EMBL/GenBank/DDBJ databases">
        <authorList>
            <consortium name="AG Swart"/>
            <person name="Singh M."/>
            <person name="Singh A."/>
            <person name="Seah K."/>
            <person name="Emmerich C."/>
        </authorList>
    </citation>
    <scope>NUCLEOTIDE SEQUENCE</scope>
    <source>
        <strain evidence="1">DP1</strain>
    </source>
</reference>
<organism evidence="1 2">
    <name type="scientific">Euplotes crassus</name>
    <dbReference type="NCBI Taxonomy" id="5936"/>
    <lineage>
        <taxon>Eukaryota</taxon>
        <taxon>Sar</taxon>
        <taxon>Alveolata</taxon>
        <taxon>Ciliophora</taxon>
        <taxon>Intramacronucleata</taxon>
        <taxon>Spirotrichea</taxon>
        <taxon>Hypotrichia</taxon>
        <taxon>Euplotida</taxon>
        <taxon>Euplotidae</taxon>
        <taxon>Moneuplotes</taxon>
    </lineage>
</organism>
<accession>A0AAD1XXJ9</accession>
<dbReference type="AlphaFoldDB" id="A0AAD1XXJ9"/>
<comment type="caution">
    <text evidence="1">The sequence shown here is derived from an EMBL/GenBank/DDBJ whole genome shotgun (WGS) entry which is preliminary data.</text>
</comment>
<keyword evidence="2" id="KW-1185">Reference proteome</keyword>
<gene>
    <name evidence="1" type="ORF">ECRASSUSDP1_LOCUS22199</name>
</gene>
<sequence length="208" mass="23625">MLSNPWGLENEGYIHDVGMLDQVISMQAELDSNKKYLSETDKDLDFEKLASYKVTFSPVPDSTEYLSILEKILDLSIENSNLSLSKEKLMEGLDSFQDFTCQSSIQAKTKNLNYIISVLSLINEHKSDFLKILLKYRTSYENTLVISKPVQEKFINLLQKLALDSGASCFKELSVGNKALSPTDLAMIEGEKEFEEIQEVYESVQRVI</sequence>